<evidence type="ECO:0000313" key="5">
    <source>
        <dbReference type="Proteomes" id="UP000245489"/>
    </source>
</evidence>
<keyword evidence="4" id="KW-0645">Protease</keyword>
<feature type="domain" description="PDZ" evidence="2">
    <location>
        <begin position="373"/>
        <end position="430"/>
    </location>
</feature>
<reference evidence="4 5" key="1">
    <citation type="submission" date="2018-05" db="EMBL/GenBank/DDBJ databases">
        <title>Genomic Encyclopedia of Archaeal and Bacterial Type Strains, Phase II (KMG-II): from individual species to whole genera.</title>
        <authorList>
            <person name="Goeker M."/>
        </authorList>
    </citation>
    <scope>NUCLEOTIDE SEQUENCE [LARGE SCALE GENOMIC DNA]</scope>
    <source>
        <strain evidence="4 5">DSM 22214</strain>
    </source>
</reference>
<dbReference type="PROSITE" id="PS50175">
    <property type="entry name" value="ASP_PROT_RETROV"/>
    <property type="match status" value="1"/>
</dbReference>
<dbReference type="InterPro" id="IPR001478">
    <property type="entry name" value="PDZ"/>
</dbReference>
<dbReference type="InterPro" id="IPR021109">
    <property type="entry name" value="Peptidase_aspartic_dom_sf"/>
</dbReference>
<gene>
    <name evidence="4" type="ORF">LV89_02678</name>
</gene>
<sequence length="457" mass="52057">MKLLWLKIMALTIFPLVVYCSKQGIQPEDQRTNLETKQRLGSERQIYSTKEKNSTQEKVKLKAVSDEKFGFQLIKKRKITRIPFEFQANLVIVPVKVNNSDTLRFILDTGVSSIILTDANIVKQQHMKFIRNVSIAGVGEGNNIEAGIVLENTITMGDMIGYRQNLVVIKDDVLKLSEFVGRPIHGIIGYEIFNRFAVTIDFSTNELILQNPESYKYKPNKGERFPITIEENKPYLSTIELVNDNQNLPLKVILDTGAGHAISLDANQKNSIPMPEKIVKAQLGRGLSGIINGNLGRIPMLKIGKFEIKNLVASFPDSASYRIRGIDITERQGNIGCEFLRRFKVTFNYRDQYIVLKPINRRMKEPFEHNMSGIELMARGEDYHEFMVDRVIENSPAELAGLQQGDRVIFINNKSSKDVTISEIYKIFQKGEGKPINLMVKRGNEIFFTTVNLRRLI</sequence>
<protein>
    <submittedName>
        <fullName evidence="4">Aspartyl protease</fullName>
    </submittedName>
</protein>
<evidence type="ECO:0000259" key="3">
    <source>
        <dbReference type="PROSITE" id="PS50175"/>
    </source>
</evidence>
<keyword evidence="5" id="KW-1185">Reference proteome</keyword>
<comment type="caution">
    <text evidence="4">The sequence shown here is derived from an EMBL/GenBank/DDBJ whole genome shotgun (WGS) entry which is preliminary data.</text>
</comment>
<accession>A0A316E669</accession>
<organism evidence="4 5">
    <name type="scientific">Arcicella aurantiaca</name>
    <dbReference type="NCBI Taxonomy" id="591202"/>
    <lineage>
        <taxon>Bacteria</taxon>
        <taxon>Pseudomonadati</taxon>
        <taxon>Bacteroidota</taxon>
        <taxon>Cytophagia</taxon>
        <taxon>Cytophagales</taxon>
        <taxon>Flectobacillaceae</taxon>
        <taxon>Arcicella</taxon>
    </lineage>
</organism>
<evidence type="ECO:0000256" key="1">
    <source>
        <dbReference type="ARBA" id="ARBA00022801"/>
    </source>
</evidence>
<dbReference type="SUPFAM" id="SSF50630">
    <property type="entry name" value="Acid proteases"/>
    <property type="match status" value="1"/>
</dbReference>
<dbReference type="InterPro" id="IPR036034">
    <property type="entry name" value="PDZ_sf"/>
</dbReference>
<dbReference type="Pfam" id="PF13650">
    <property type="entry name" value="Asp_protease_2"/>
    <property type="match status" value="1"/>
</dbReference>
<evidence type="ECO:0000313" key="4">
    <source>
        <dbReference type="EMBL" id="PWK26197.1"/>
    </source>
</evidence>
<dbReference type="GO" id="GO:0006508">
    <property type="term" value="P:proteolysis"/>
    <property type="evidence" value="ECO:0007669"/>
    <property type="project" value="UniProtKB-KW"/>
</dbReference>
<dbReference type="AlphaFoldDB" id="A0A316E669"/>
<dbReference type="SMART" id="SM00228">
    <property type="entry name" value="PDZ"/>
    <property type="match status" value="1"/>
</dbReference>
<dbReference type="InterPro" id="IPR041489">
    <property type="entry name" value="PDZ_6"/>
</dbReference>
<keyword evidence="1" id="KW-0378">Hydrolase</keyword>
<dbReference type="Gene3D" id="2.30.42.10">
    <property type="match status" value="1"/>
</dbReference>
<feature type="domain" description="Peptidase A2" evidence="3">
    <location>
        <begin position="103"/>
        <end position="184"/>
    </location>
</feature>
<evidence type="ECO:0000259" key="2">
    <source>
        <dbReference type="PROSITE" id="PS50106"/>
    </source>
</evidence>
<dbReference type="GO" id="GO:0004190">
    <property type="term" value="F:aspartic-type endopeptidase activity"/>
    <property type="evidence" value="ECO:0007669"/>
    <property type="project" value="InterPro"/>
</dbReference>
<dbReference type="InterPro" id="IPR001995">
    <property type="entry name" value="Peptidase_A2_cat"/>
</dbReference>
<dbReference type="PROSITE" id="PS50106">
    <property type="entry name" value="PDZ"/>
    <property type="match status" value="1"/>
</dbReference>
<dbReference type="Pfam" id="PF17820">
    <property type="entry name" value="PDZ_6"/>
    <property type="match status" value="1"/>
</dbReference>
<dbReference type="Proteomes" id="UP000245489">
    <property type="component" value="Unassembled WGS sequence"/>
</dbReference>
<dbReference type="SUPFAM" id="SSF50156">
    <property type="entry name" value="PDZ domain-like"/>
    <property type="match status" value="1"/>
</dbReference>
<proteinExistence type="predicted"/>
<dbReference type="EMBL" id="QGGO01000013">
    <property type="protein sequence ID" value="PWK26197.1"/>
    <property type="molecule type" value="Genomic_DNA"/>
</dbReference>
<dbReference type="Gene3D" id="2.40.70.10">
    <property type="entry name" value="Acid Proteases"/>
    <property type="match status" value="2"/>
</dbReference>
<name>A0A316E669_9BACT</name>